<proteinExistence type="predicted"/>
<dbReference type="InterPro" id="IPR029052">
    <property type="entry name" value="Metallo-depent_PP-like"/>
</dbReference>
<name>A0A8S5PFA3_9CAUD</name>
<dbReference type="EMBL" id="BK015408">
    <property type="protein sequence ID" value="DAE05344.1"/>
    <property type="molecule type" value="Genomic_DNA"/>
</dbReference>
<feature type="coiled-coil region" evidence="1">
    <location>
        <begin position="75"/>
        <end position="112"/>
    </location>
</feature>
<evidence type="ECO:0000313" key="2">
    <source>
        <dbReference type="EMBL" id="DAE05344.1"/>
    </source>
</evidence>
<reference evidence="2" key="1">
    <citation type="journal article" date="2021" name="Proc. Natl. Acad. Sci. U.S.A.">
        <title>A Catalog of Tens of Thousands of Viruses from Human Metagenomes Reveals Hidden Associations with Chronic Diseases.</title>
        <authorList>
            <person name="Tisza M.J."/>
            <person name="Buck C.B."/>
        </authorList>
    </citation>
    <scope>NUCLEOTIDE SEQUENCE</scope>
    <source>
        <strain evidence="2">CtnOB2</strain>
    </source>
</reference>
<organism evidence="2">
    <name type="scientific">Siphoviridae sp. ctnOB2</name>
    <dbReference type="NCBI Taxonomy" id="2825661"/>
    <lineage>
        <taxon>Viruses</taxon>
        <taxon>Duplodnaviria</taxon>
        <taxon>Heunggongvirae</taxon>
        <taxon>Uroviricota</taxon>
        <taxon>Caudoviricetes</taxon>
    </lineage>
</organism>
<sequence>MIIISDFTKLENENYHTYIWRLDQLINSGKYHNWREITPMVNKELFGDDESQYRDESAYRKACKYAKDFKEAGVFNSDNEYLKELQIQKRELEKERKKLHSEKLEYNKWLREDARDELIAEKICEAILNLPLLNIPEYIKPIHNTKAYCLVFGDEHYGAEFELKDLFGNIINSYSPEIFEERMYDLFDQTVEIIHKENIDTLNVYSMGDFSDGCLRASQLMKLRCGVVDGTIQYANFITNWLNNLTKHVHIKFQMTDGNHTELRMLGQPKGTFTEDNMGKVVREFIKIRLADNPNFTFIENPTGYIYGQLACNTVMGIHGEVRDMERALKDFSNIYNVPIQYLFAGHLHHSKVEEIGINSEVINVPSIIGVDPYSLSLNKTSNAAGKLIIFEQNKGKVCEYTLKLN</sequence>
<keyword evidence="1" id="KW-0175">Coiled coil</keyword>
<accession>A0A8S5PFA3</accession>
<dbReference type="SUPFAM" id="SSF56300">
    <property type="entry name" value="Metallo-dependent phosphatases"/>
    <property type="match status" value="1"/>
</dbReference>
<protein>
    <submittedName>
        <fullName evidence="2">DNA polymerase II small subunit</fullName>
    </submittedName>
</protein>
<evidence type="ECO:0000256" key="1">
    <source>
        <dbReference type="SAM" id="Coils"/>
    </source>
</evidence>